<reference evidence="2 3" key="1">
    <citation type="submission" date="2015-09" db="EMBL/GenBank/DDBJ databases">
        <title>Draft genome sequence of Hydrogenibacillus schlegelii DSM 2000.</title>
        <authorList>
            <person name="Hemp J."/>
        </authorList>
    </citation>
    <scope>NUCLEOTIDE SEQUENCE [LARGE SCALE GENOMIC DNA]</scope>
    <source>
        <strain evidence="2 3">MA 48</strain>
    </source>
</reference>
<feature type="region of interest" description="Disordered" evidence="1">
    <location>
        <begin position="67"/>
        <end position="104"/>
    </location>
</feature>
<evidence type="ECO:0000313" key="2">
    <source>
        <dbReference type="EMBL" id="OAR04296.1"/>
    </source>
</evidence>
<gene>
    <name evidence="2" type="ORF">SA87_01100</name>
</gene>
<evidence type="ECO:0000313" key="3">
    <source>
        <dbReference type="Proteomes" id="UP000243024"/>
    </source>
</evidence>
<feature type="compositionally biased region" description="Basic residues" evidence="1">
    <location>
        <begin position="8"/>
        <end position="25"/>
    </location>
</feature>
<proteinExistence type="predicted"/>
<dbReference type="AlphaFoldDB" id="A0A179INN0"/>
<dbReference type="Proteomes" id="UP000243024">
    <property type="component" value="Unassembled WGS sequence"/>
</dbReference>
<comment type="caution">
    <text evidence="2">The sequence shown here is derived from an EMBL/GenBank/DDBJ whole genome shotgun (WGS) entry which is preliminary data.</text>
</comment>
<feature type="compositionally biased region" description="Basic and acidic residues" evidence="1">
    <location>
        <begin position="71"/>
        <end position="83"/>
    </location>
</feature>
<feature type="region of interest" description="Disordered" evidence="1">
    <location>
        <begin position="1"/>
        <end position="31"/>
    </location>
</feature>
<protein>
    <submittedName>
        <fullName evidence="2">Uncharacterized protein</fullName>
    </submittedName>
</protein>
<sequence>MGSGRPRLDRRPKRGAKRREKRSPGRVHPAAVVLKAGASSVSGAYASYAGHLLAVGAARGRSIAFAGRRASPLDEGRKSEKGAKSSGRAVRRKERLRSTAAGAF</sequence>
<organism evidence="2 3">
    <name type="scientific">Hydrogenibacillus schlegelii</name>
    <name type="common">Bacillus schlegelii</name>
    <dbReference type="NCBI Taxonomy" id="1484"/>
    <lineage>
        <taxon>Bacteria</taxon>
        <taxon>Bacillati</taxon>
        <taxon>Bacillota</taxon>
        <taxon>Bacilli</taxon>
        <taxon>Bacillales</taxon>
        <taxon>Bacillales Family X. Incertae Sedis</taxon>
        <taxon>Hydrogenibacillus</taxon>
    </lineage>
</organism>
<accession>A0A179INN0</accession>
<name>A0A179INN0_HYDSH</name>
<dbReference type="STRING" id="1484.SA87_01100"/>
<dbReference type="EMBL" id="JXBB01000021">
    <property type="protein sequence ID" value="OAR04296.1"/>
    <property type="molecule type" value="Genomic_DNA"/>
</dbReference>
<evidence type="ECO:0000256" key="1">
    <source>
        <dbReference type="SAM" id="MobiDB-lite"/>
    </source>
</evidence>
<keyword evidence="3" id="KW-1185">Reference proteome</keyword>